<proteinExistence type="predicted"/>
<evidence type="ECO:0000256" key="1">
    <source>
        <dbReference type="ARBA" id="ARBA00004328"/>
    </source>
</evidence>
<dbReference type="NCBIfam" id="TIGR01554">
    <property type="entry name" value="major_cap_HK97"/>
    <property type="match status" value="1"/>
</dbReference>
<evidence type="ECO:0000259" key="2">
    <source>
        <dbReference type="Pfam" id="PF05065"/>
    </source>
</evidence>
<dbReference type="EMBL" id="CP018335">
    <property type="protein sequence ID" value="APM37299.1"/>
    <property type="molecule type" value="Genomic_DNA"/>
</dbReference>
<comment type="subcellular location">
    <subcellularLocation>
        <location evidence="1">Virion</location>
    </subcellularLocation>
</comment>
<gene>
    <name evidence="3" type="ORF">BS101_00230</name>
</gene>
<dbReference type="OrthoDB" id="1887172at2"/>
<feature type="domain" description="Phage capsid-like C-terminal" evidence="2">
    <location>
        <begin position="135"/>
        <end position="399"/>
    </location>
</feature>
<dbReference type="AlphaFoldDB" id="A0A1L5F2R8"/>
<name>A0A1L5F2R8_CLOKL</name>
<organism evidence="3 4">
    <name type="scientific">Clostridium kluyveri</name>
    <dbReference type="NCBI Taxonomy" id="1534"/>
    <lineage>
        <taxon>Bacteria</taxon>
        <taxon>Bacillati</taxon>
        <taxon>Bacillota</taxon>
        <taxon>Clostridia</taxon>
        <taxon>Eubacteriales</taxon>
        <taxon>Clostridiaceae</taxon>
        <taxon>Clostridium</taxon>
    </lineage>
</organism>
<reference evidence="3 4" key="1">
    <citation type="submission" date="2016-12" db="EMBL/GenBank/DDBJ databases">
        <title>Complete genome sequence of Clostridium kluyveri JZZ isolated from the pit mud of a Chinese flavor liquor-making factory.</title>
        <authorList>
            <person name="Wang Y."/>
        </authorList>
    </citation>
    <scope>NUCLEOTIDE SEQUENCE [LARGE SCALE GENOMIC DNA]</scope>
    <source>
        <strain evidence="3 4">JZZ</strain>
    </source>
</reference>
<evidence type="ECO:0000313" key="4">
    <source>
        <dbReference type="Proteomes" id="UP000184604"/>
    </source>
</evidence>
<accession>A0A1L5F2R8</accession>
<evidence type="ECO:0000313" key="3">
    <source>
        <dbReference type="EMBL" id="APM37299.1"/>
    </source>
</evidence>
<protein>
    <submittedName>
        <fullName evidence="3">Phage capsid protein</fullName>
    </submittedName>
</protein>
<dbReference type="Proteomes" id="UP000184604">
    <property type="component" value="Chromosome"/>
</dbReference>
<sequence>MEFKTIQEAFNHYRAKDIKEIETRALEIGKLIDSDPDANIEALNIELDGLKQAKENIIEKRSKSNKGFNPITGMEFNKGVDIPEGTDLFKTKEYRSAFFKSMLGQKLTETEKNIYDRARIEKRASSFSTMTNSAAVLPTQTLNEIIEKARKQGGLISACRNFNIPSNLKVPVGTPSSKANWHIEGADVESETVDTASVSFSAYEIIKIFSMSAVANKMSLGAFENYLETELNNCVIDTINEAIVSGTGSGQGTGILSGITWDTSNSLTYTDKPAYTDFTKILGMLKRGYGVNAKFGMNNASLYNLIYSLTDDNKRPLFIADPQQQQIGFILGKPIIVDDNIPDDTILLGDFNYMGYNIPEGILLEVSRESSFKSGLIDYRALAIADCKPIVPEAFLKLTKYE</sequence>
<dbReference type="Pfam" id="PF05065">
    <property type="entry name" value="Phage_capsid"/>
    <property type="match status" value="1"/>
</dbReference>
<dbReference type="InterPro" id="IPR054612">
    <property type="entry name" value="Phage_capsid-like_C"/>
</dbReference>
<dbReference type="InterPro" id="IPR024455">
    <property type="entry name" value="Phage_capsid"/>
</dbReference>
<dbReference type="RefSeq" id="WP_073537019.1">
    <property type="nucleotide sequence ID" value="NZ_CP018335.1"/>
</dbReference>
<dbReference type="SUPFAM" id="SSF56563">
    <property type="entry name" value="Major capsid protein gp5"/>
    <property type="match status" value="1"/>
</dbReference>